<keyword evidence="2" id="KW-0808">Transferase</keyword>
<dbReference type="Gene3D" id="3.10.490.10">
    <property type="entry name" value="Gamma-glutamyl cyclotransferase-like"/>
    <property type="match status" value="1"/>
</dbReference>
<comment type="similarity">
    <text evidence="1">Belongs to the gamma-glutamylcyclotransferase family.</text>
</comment>
<accession>A0A428Q5K3</accession>
<proteinExistence type="inferred from homology"/>
<evidence type="ECO:0000256" key="2">
    <source>
        <dbReference type="ARBA" id="ARBA00022679"/>
    </source>
</evidence>
<reference evidence="5 6" key="1">
    <citation type="submission" date="2017-06" db="EMBL/GenBank/DDBJ databases">
        <title>Comparative genomic analysis of Ambrosia Fusariam Clade fungi.</title>
        <authorList>
            <person name="Stajich J.E."/>
            <person name="Carrillo J."/>
            <person name="Kijimoto T."/>
            <person name="Eskalen A."/>
            <person name="O'Donnell K."/>
            <person name="Kasson M."/>
        </authorList>
    </citation>
    <scope>NUCLEOTIDE SEQUENCE [LARGE SCALE GENOMIC DNA]</scope>
    <source>
        <strain evidence="5 6">NRRL62606</strain>
    </source>
</reference>
<dbReference type="InterPro" id="IPR045038">
    <property type="entry name" value="AIG2-like"/>
</dbReference>
<dbReference type="PANTHER" id="PTHR31544:SF4">
    <property type="entry name" value="GAMMA-GLUTAMYLCYCLOTRANSFERASE-RELATED"/>
    <property type="match status" value="1"/>
</dbReference>
<evidence type="ECO:0000259" key="4">
    <source>
        <dbReference type="Pfam" id="PF06094"/>
    </source>
</evidence>
<dbReference type="EMBL" id="NKCL01000589">
    <property type="protein sequence ID" value="RSL60575.1"/>
    <property type="molecule type" value="Genomic_DNA"/>
</dbReference>
<dbReference type="CDD" id="cd06661">
    <property type="entry name" value="GGCT_like"/>
    <property type="match status" value="1"/>
</dbReference>
<dbReference type="SUPFAM" id="SSF110857">
    <property type="entry name" value="Gamma-glutamyl cyclotransferase-like"/>
    <property type="match status" value="1"/>
</dbReference>
<name>A0A428Q5K3_9HYPO</name>
<evidence type="ECO:0000256" key="1">
    <source>
        <dbReference type="ARBA" id="ARBA00008861"/>
    </source>
</evidence>
<comment type="caution">
    <text evidence="5">The sequence shown here is derived from an EMBL/GenBank/DDBJ whole genome shotgun (WGS) entry which is preliminary data.</text>
</comment>
<dbReference type="InterPro" id="IPR036568">
    <property type="entry name" value="GGCT-like_sf"/>
</dbReference>
<dbReference type="PANTHER" id="PTHR31544">
    <property type="entry name" value="AIG2-LIKE PROTEIN D"/>
    <property type="match status" value="1"/>
</dbReference>
<feature type="domain" description="Gamma-glutamylcyclotransferase AIG2-like" evidence="4">
    <location>
        <begin position="215"/>
        <end position="302"/>
    </location>
</feature>
<evidence type="ECO:0000313" key="5">
    <source>
        <dbReference type="EMBL" id="RSL60575.1"/>
    </source>
</evidence>
<protein>
    <recommendedName>
        <fullName evidence="3">Putative gamma-glutamylcyclotransferase</fullName>
    </recommendedName>
</protein>
<keyword evidence="6" id="KW-1185">Reference proteome</keyword>
<dbReference type="InterPro" id="IPR009288">
    <property type="entry name" value="AIG2-like_dom"/>
</dbReference>
<evidence type="ECO:0000313" key="6">
    <source>
        <dbReference type="Proteomes" id="UP000287972"/>
    </source>
</evidence>
<dbReference type="AlphaFoldDB" id="A0A428Q5K3"/>
<gene>
    <name evidence="5" type="ORF">CEP51_013747</name>
</gene>
<dbReference type="InterPro" id="IPR013024">
    <property type="entry name" value="GGCT-like"/>
</dbReference>
<evidence type="ECO:0000256" key="3">
    <source>
        <dbReference type="ARBA" id="ARBA00030602"/>
    </source>
</evidence>
<organism evidence="5 6">
    <name type="scientific">Fusarium floridanum</name>
    <dbReference type="NCBI Taxonomy" id="1325733"/>
    <lineage>
        <taxon>Eukaryota</taxon>
        <taxon>Fungi</taxon>
        <taxon>Dikarya</taxon>
        <taxon>Ascomycota</taxon>
        <taxon>Pezizomycotina</taxon>
        <taxon>Sordariomycetes</taxon>
        <taxon>Hypocreomycetidae</taxon>
        <taxon>Hypocreales</taxon>
        <taxon>Nectriaceae</taxon>
        <taxon>Fusarium</taxon>
        <taxon>Fusarium solani species complex</taxon>
    </lineage>
</organism>
<dbReference type="GO" id="GO:0016740">
    <property type="term" value="F:transferase activity"/>
    <property type="evidence" value="ECO:0007669"/>
    <property type="project" value="UniProtKB-KW"/>
</dbReference>
<sequence>MDLLDELESMAQAIYIDDDDALDTLVVEKWQHLFSFSTHEAIQNIKQHRLSPHALISDAHWDMVREEKEAEGFDREAYEYSCTRIRKPPIRDTMVTEGQKRRLQQSTFLLKLEGPLSTAEAVAEAATLGTSPTVIHATDADGQPSSFCEVNGLVKNAIEKFLGDFRPTFIRYSKARKSLSDTSRYPTLGIDTTMPQHRLQTAQPRPKQNEYPVWYFVYGTLAESHVVARLLGRRPTYYTAWIYGGRLKDWGLYKALADDSDGNAIVSGKAFQITAKSEEECLQVYETDNYEVVRVGISIQGKAGLTVDGLTFKFVERS</sequence>
<dbReference type="Proteomes" id="UP000287972">
    <property type="component" value="Unassembled WGS sequence"/>
</dbReference>
<dbReference type="Pfam" id="PF06094">
    <property type="entry name" value="GGACT"/>
    <property type="match status" value="1"/>
</dbReference>